<dbReference type="Proteomes" id="UP000024635">
    <property type="component" value="Unassembled WGS sequence"/>
</dbReference>
<organism evidence="2 3">
    <name type="scientific">Ancylostoma ceylanicum</name>
    <dbReference type="NCBI Taxonomy" id="53326"/>
    <lineage>
        <taxon>Eukaryota</taxon>
        <taxon>Metazoa</taxon>
        <taxon>Ecdysozoa</taxon>
        <taxon>Nematoda</taxon>
        <taxon>Chromadorea</taxon>
        <taxon>Rhabditida</taxon>
        <taxon>Rhabditina</taxon>
        <taxon>Rhabditomorpha</taxon>
        <taxon>Strongyloidea</taxon>
        <taxon>Ancylostomatidae</taxon>
        <taxon>Ancylostomatinae</taxon>
        <taxon>Ancylostoma</taxon>
    </lineage>
</organism>
<dbReference type="EMBL" id="JARK01001401">
    <property type="protein sequence ID" value="EYC08553.1"/>
    <property type="molecule type" value="Genomic_DNA"/>
</dbReference>
<evidence type="ECO:0000256" key="1">
    <source>
        <dbReference type="SAM" id="MobiDB-lite"/>
    </source>
</evidence>
<gene>
    <name evidence="2" type="primary">Acey_s0065.g3609</name>
    <name evidence="2" type="ORF">Y032_0065g3609</name>
</gene>
<protein>
    <submittedName>
        <fullName evidence="2">Uncharacterized protein</fullName>
    </submittedName>
</protein>
<name>A0A016U1V8_9BILA</name>
<evidence type="ECO:0000313" key="2">
    <source>
        <dbReference type="EMBL" id="EYC08553.1"/>
    </source>
</evidence>
<evidence type="ECO:0000313" key="3">
    <source>
        <dbReference type="Proteomes" id="UP000024635"/>
    </source>
</evidence>
<feature type="region of interest" description="Disordered" evidence="1">
    <location>
        <begin position="60"/>
        <end position="86"/>
    </location>
</feature>
<accession>A0A016U1V8</accession>
<proteinExistence type="predicted"/>
<comment type="caution">
    <text evidence="2">The sequence shown here is derived from an EMBL/GenBank/DDBJ whole genome shotgun (WGS) entry which is preliminary data.</text>
</comment>
<sequence>MQTLNNKQVYLTHSEQNSELLKKHAARPRRSSALRDIKICDFLGGQIVFLLVTIKCDEQLSRKPDSSPGRRFHRERRDGAACFSRP</sequence>
<dbReference type="AlphaFoldDB" id="A0A016U1V8"/>
<reference evidence="3" key="1">
    <citation type="journal article" date="2015" name="Nat. Genet.">
        <title>The genome and transcriptome of the zoonotic hookworm Ancylostoma ceylanicum identify infection-specific gene families.</title>
        <authorList>
            <person name="Schwarz E.M."/>
            <person name="Hu Y."/>
            <person name="Antoshechkin I."/>
            <person name="Miller M.M."/>
            <person name="Sternberg P.W."/>
            <person name="Aroian R.V."/>
        </authorList>
    </citation>
    <scope>NUCLEOTIDE SEQUENCE</scope>
    <source>
        <strain evidence="3">HY135</strain>
    </source>
</reference>
<keyword evidence="3" id="KW-1185">Reference proteome</keyword>